<feature type="domain" description="Glycosyltransferase subfamily 4-like N-terminal" evidence="4">
    <location>
        <begin position="26"/>
        <end position="193"/>
    </location>
</feature>
<dbReference type="PANTHER" id="PTHR46039:SF5">
    <property type="entry name" value="SUCROSE-PHOSPHATE SYNTHASE 3-RELATED"/>
    <property type="match status" value="1"/>
</dbReference>
<dbReference type="PANTHER" id="PTHR46039">
    <property type="entry name" value="SUCROSE-PHOSPHATE SYNTHASE 3-RELATED"/>
    <property type="match status" value="1"/>
</dbReference>
<protein>
    <recommendedName>
        <fullName evidence="6">Glycosyltransferase subfamily 4-like N-terminal domain-containing protein</fullName>
    </recommendedName>
</protein>
<dbReference type="Pfam" id="PF13579">
    <property type="entry name" value="Glyco_trans_4_4"/>
    <property type="match status" value="1"/>
</dbReference>
<evidence type="ECO:0000313" key="5">
    <source>
        <dbReference type="EMBL" id="KKN65591.1"/>
    </source>
</evidence>
<proteinExistence type="predicted"/>
<evidence type="ECO:0000259" key="3">
    <source>
        <dbReference type="Pfam" id="PF05116"/>
    </source>
</evidence>
<keyword evidence="1" id="KW-0328">Glycosyltransferase</keyword>
<dbReference type="GO" id="GO:0016757">
    <property type="term" value="F:glycosyltransferase activity"/>
    <property type="evidence" value="ECO:0007669"/>
    <property type="project" value="UniProtKB-KW"/>
</dbReference>
<evidence type="ECO:0000256" key="1">
    <source>
        <dbReference type="ARBA" id="ARBA00022676"/>
    </source>
</evidence>
<dbReference type="InterPro" id="IPR006380">
    <property type="entry name" value="SPP-like_dom"/>
</dbReference>
<reference evidence="5" key="1">
    <citation type="journal article" date="2015" name="Nature">
        <title>Complex archaea that bridge the gap between prokaryotes and eukaryotes.</title>
        <authorList>
            <person name="Spang A."/>
            <person name="Saw J.H."/>
            <person name="Jorgensen S.L."/>
            <person name="Zaremba-Niedzwiedzka K."/>
            <person name="Martijn J."/>
            <person name="Lind A.E."/>
            <person name="van Eijk R."/>
            <person name="Schleper C."/>
            <person name="Guy L."/>
            <person name="Ettema T.J."/>
        </authorList>
    </citation>
    <scope>NUCLEOTIDE SEQUENCE</scope>
</reference>
<comment type="caution">
    <text evidence="5">The sequence shown here is derived from an EMBL/GenBank/DDBJ whole genome shotgun (WGS) entry which is preliminary data.</text>
</comment>
<sequence length="372" mass="40465">MRIMHISLGGCLSAPPVKYGMTEDTGGHMAYVLGAAMAQAKLTEVDEVTIVTRLFDAPELGAVFAQADEDIAPKCRVVRLVSDRTEYLEKGDLVGELPSLQNAFLETLEAMGAARPDVIHAHFSDAAELGLAARERFGIPVLYTAHSLGAEKLALGEVPSAELEARITRETRALAEADAIIASSRDEVERQIPKLVSDAEGRAHRIGPGVCVQEAGDAARARQTYDWKAWAMRTQRVMEAVTKVPEIAVTGDVRHDHLLACDIDNTLTGCRNSARAFAQWLGREGGIYAFTVATGRSVAEAQRVLTEWDLPTPDTIISSTGTEIWRRKTSGFTLCKEYAALVKQDWDPQLVHAALHGTDVRFQPVYTSVGGR</sequence>
<dbReference type="SUPFAM" id="SSF53756">
    <property type="entry name" value="UDP-Glycosyltransferase/glycogen phosphorylase"/>
    <property type="match status" value="1"/>
</dbReference>
<dbReference type="InterPro" id="IPR023214">
    <property type="entry name" value="HAD_sf"/>
</dbReference>
<evidence type="ECO:0008006" key="6">
    <source>
        <dbReference type="Google" id="ProtNLM"/>
    </source>
</evidence>
<dbReference type="InterPro" id="IPR044161">
    <property type="entry name" value="SPS"/>
</dbReference>
<accession>A0A0F9UWM4</accession>
<feature type="domain" description="Sucrose phosphatase-like" evidence="3">
    <location>
        <begin position="257"/>
        <end position="356"/>
    </location>
</feature>
<dbReference type="Pfam" id="PF05116">
    <property type="entry name" value="S6PP"/>
    <property type="match status" value="1"/>
</dbReference>
<evidence type="ECO:0000256" key="2">
    <source>
        <dbReference type="ARBA" id="ARBA00022679"/>
    </source>
</evidence>
<dbReference type="Gene3D" id="3.40.50.2000">
    <property type="entry name" value="Glycogen Phosphorylase B"/>
    <property type="match status" value="1"/>
</dbReference>
<dbReference type="Gene3D" id="3.40.50.1000">
    <property type="entry name" value="HAD superfamily/HAD-like"/>
    <property type="match status" value="1"/>
</dbReference>
<gene>
    <name evidence="5" type="ORF">LCGC14_0480030</name>
</gene>
<dbReference type="EMBL" id="LAZR01000520">
    <property type="protein sequence ID" value="KKN65591.1"/>
    <property type="molecule type" value="Genomic_DNA"/>
</dbReference>
<organism evidence="5">
    <name type="scientific">marine sediment metagenome</name>
    <dbReference type="NCBI Taxonomy" id="412755"/>
    <lineage>
        <taxon>unclassified sequences</taxon>
        <taxon>metagenomes</taxon>
        <taxon>ecological metagenomes</taxon>
    </lineage>
</organism>
<keyword evidence="2" id="KW-0808">Transferase</keyword>
<dbReference type="AlphaFoldDB" id="A0A0F9UWM4"/>
<dbReference type="InterPro" id="IPR028098">
    <property type="entry name" value="Glyco_trans_4-like_N"/>
</dbReference>
<dbReference type="SUPFAM" id="SSF56784">
    <property type="entry name" value="HAD-like"/>
    <property type="match status" value="1"/>
</dbReference>
<evidence type="ECO:0000259" key="4">
    <source>
        <dbReference type="Pfam" id="PF13579"/>
    </source>
</evidence>
<name>A0A0F9UWM4_9ZZZZ</name>
<dbReference type="InterPro" id="IPR036412">
    <property type="entry name" value="HAD-like_sf"/>
</dbReference>